<accession>A0ABX3CA70</accession>
<reference evidence="6 7" key="1">
    <citation type="submission" date="2016-09" db="EMBL/GenBank/DDBJ databases">
        <title>Chromobacterium muskegensis sp. nov., an insecticidal bacterium isolated from Sphagnum bogs.</title>
        <authorList>
            <person name="Sparks M.E."/>
            <person name="Blackburn M.B."/>
            <person name="Gundersen-Rindal D.E."/>
            <person name="Mitchell A."/>
            <person name="Farrar R."/>
            <person name="Kuhar D."/>
        </authorList>
    </citation>
    <scope>NUCLEOTIDE SEQUENCE [LARGE SCALE GENOMIC DNA]</scope>
    <source>
        <strain evidence="6 7">14B-1</strain>
    </source>
</reference>
<evidence type="ECO:0000256" key="3">
    <source>
        <dbReference type="ARBA" id="ARBA00022490"/>
    </source>
</evidence>
<keyword evidence="4" id="KW-0653">Protein transport</keyword>
<organism evidence="6 7">
    <name type="scientific">Chromobacterium sphagni</name>
    <dbReference type="NCBI Taxonomy" id="1903179"/>
    <lineage>
        <taxon>Bacteria</taxon>
        <taxon>Pseudomonadati</taxon>
        <taxon>Pseudomonadota</taxon>
        <taxon>Betaproteobacteria</taxon>
        <taxon>Neisseriales</taxon>
        <taxon>Chromobacteriaceae</taxon>
        <taxon>Chromobacterium</taxon>
    </lineage>
</organism>
<dbReference type="RefSeq" id="WP_071113850.1">
    <property type="nucleotide sequence ID" value="NZ_MKCT01000044.1"/>
</dbReference>
<comment type="similarity">
    <text evidence="5">Belongs to the SctL stator family.</text>
</comment>
<dbReference type="NCBIfam" id="TIGR02499">
    <property type="entry name" value="HrpE_YscL_not"/>
    <property type="match status" value="1"/>
</dbReference>
<proteinExistence type="inferred from homology"/>
<evidence type="ECO:0000256" key="1">
    <source>
        <dbReference type="ARBA" id="ARBA00004496"/>
    </source>
</evidence>
<gene>
    <name evidence="6" type="ORF">BI344_19050</name>
</gene>
<dbReference type="Pfam" id="PF06188">
    <property type="entry name" value="HrpE"/>
    <property type="match status" value="1"/>
</dbReference>
<keyword evidence="3" id="KW-0963">Cytoplasm</keyword>
<comment type="subcellular location">
    <subcellularLocation>
        <location evidence="1">Cytoplasm</location>
    </subcellularLocation>
</comment>
<dbReference type="Proteomes" id="UP000180280">
    <property type="component" value="Unassembled WGS sequence"/>
</dbReference>
<keyword evidence="7" id="KW-1185">Reference proteome</keyword>
<evidence type="ECO:0000313" key="6">
    <source>
        <dbReference type="EMBL" id="OHX19158.1"/>
    </source>
</evidence>
<dbReference type="InterPro" id="IPR009335">
    <property type="entry name" value="T3SS_HrpE/ATPase_suE"/>
</dbReference>
<evidence type="ECO:0000256" key="2">
    <source>
        <dbReference type="ARBA" id="ARBA00022448"/>
    </source>
</evidence>
<name>A0ABX3CA70_9NEIS</name>
<dbReference type="EMBL" id="MKCT01000044">
    <property type="protein sequence ID" value="OHX19158.1"/>
    <property type="molecule type" value="Genomic_DNA"/>
</dbReference>
<sequence length="267" mass="29748">MTPLLLPITKLPGSAPLGPIIPASDLADYVQAGEIIARAQAQAKQIHDAAESEAERLHELCEQVLEAAWQNGLEKIAREVPGIRQQAVADAVEWLLDGRDLEHRIIERLEGRLRGILVDVFAECYGQQSEPQLLASLLRDRIGQLGDGVEGILYVCPEQHDEIRQTLGFCSRLRIEPDTSVVSGKALLQTPLVILSLDLDEQFNWAMNRLLSSGEKIWEKPDADLNNPRQGRLFLFPEDFSESRHDLMRKDATMNGVDTNSIETIGN</sequence>
<evidence type="ECO:0000313" key="7">
    <source>
        <dbReference type="Proteomes" id="UP000180280"/>
    </source>
</evidence>
<comment type="caution">
    <text evidence="6">The sequence shown here is derived from an EMBL/GenBank/DDBJ whole genome shotgun (WGS) entry which is preliminary data.</text>
</comment>
<evidence type="ECO:0000256" key="4">
    <source>
        <dbReference type="ARBA" id="ARBA00022927"/>
    </source>
</evidence>
<protein>
    <submittedName>
        <fullName evidence="6">Uncharacterized protein</fullName>
    </submittedName>
</protein>
<evidence type="ECO:0000256" key="5">
    <source>
        <dbReference type="ARBA" id="ARBA00024335"/>
    </source>
</evidence>
<dbReference type="InterPro" id="IPR012842">
    <property type="entry name" value="T3SS_SctL/SctL2"/>
</dbReference>
<keyword evidence="2" id="KW-0813">Transport</keyword>